<comment type="caution">
    <text evidence="2">The sequence shown here is derived from an EMBL/GenBank/DDBJ whole genome shotgun (WGS) entry which is preliminary data.</text>
</comment>
<accession>A0A9N8HBA5</accession>
<gene>
    <name evidence="2" type="ORF">SEMRO_354_G124820.1</name>
</gene>
<feature type="compositionally biased region" description="Low complexity" evidence="1">
    <location>
        <begin position="59"/>
        <end position="71"/>
    </location>
</feature>
<proteinExistence type="predicted"/>
<feature type="compositionally biased region" description="Low complexity" evidence="1">
    <location>
        <begin position="102"/>
        <end position="116"/>
    </location>
</feature>
<reference evidence="2" key="1">
    <citation type="submission" date="2020-06" db="EMBL/GenBank/DDBJ databases">
        <authorList>
            <consortium name="Plant Systems Biology data submission"/>
        </authorList>
    </citation>
    <scope>NUCLEOTIDE SEQUENCE</scope>
    <source>
        <strain evidence="2">D6</strain>
    </source>
</reference>
<evidence type="ECO:0000313" key="3">
    <source>
        <dbReference type="Proteomes" id="UP001153069"/>
    </source>
</evidence>
<sequence length="416" mass="44646">MPNNKKKAAKGCRDIRDLLAPLVPSNRNSIFPPSSNRPRVQQPLAQRGNKNNNTDCSRNTGTNTGANASGGVSKSGHAKTCNSGNAAGKENGPVQVHHTGRSDSSSNNNNQNNNGNYKQSRGGASATPSVRTVANASAGVTKSSHAAAAADDDLEIDSDNSSNNTLSSSASKNNNDNKDEDEGSGNNYYSALSRLASENNNDDATDHATDDPTTTTPVKSSTVQWKGATYSFGEPPLVSSVEECLASYKRKSGIDKLLNQVQDFSTYVMLRSLDEILQSFLERKFIAMQNETDPALTWKIARLKSGTSDTAGVYGVAYTKKKKPTVVSAMKTKIGMSLVGCHDQAMKQNAPVAALVMDLERCLAAVPPKTIQRIVDLGLPGLFVHNDRRLSVVHLIALQLCETLHACGRHLYWNRP</sequence>
<evidence type="ECO:0000256" key="1">
    <source>
        <dbReference type="SAM" id="MobiDB-lite"/>
    </source>
</evidence>
<evidence type="ECO:0000313" key="2">
    <source>
        <dbReference type="EMBL" id="CAB9508628.1"/>
    </source>
</evidence>
<feature type="compositionally biased region" description="Polar residues" evidence="1">
    <location>
        <begin position="25"/>
        <end position="39"/>
    </location>
</feature>
<organism evidence="2 3">
    <name type="scientific">Seminavis robusta</name>
    <dbReference type="NCBI Taxonomy" id="568900"/>
    <lineage>
        <taxon>Eukaryota</taxon>
        <taxon>Sar</taxon>
        <taxon>Stramenopiles</taxon>
        <taxon>Ochrophyta</taxon>
        <taxon>Bacillariophyta</taxon>
        <taxon>Bacillariophyceae</taxon>
        <taxon>Bacillariophycidae</taxon>
        <taxon>Naviculales</taxon>
        <taxon>Naviculaceae</taxon>
        <taxon>Seminavis</taxon>
    </lineage>
</organism>
<dbReference type="Proteomes" id="UP001153069">
    <property type="component" value="Unassembled WGS sequence"/>
</dbReference>
<feature type="region of interest" description="Disordered" evidence="1">
    <location>
        <begin position="19"/>
        <end position="221"/>
    </location>
</feature>
<keyword evidence="3" id="KW-1185">Reference proteome</keyword>
<protein>
    <submittedName>
        <fullName evidence="2">Uncharacterized protein</fullName>
    </submittedName>
</protein>
<feature type="compositionally biased region" description="Low complexity" evidence="1">
    <location>
        <begin position="159"/>
        <end position="174"/>
    </location>
</feature>
<name>A0A9N8HBA5_9STRA</name>
<feature type="compositionally biased region" description="Polar residues" evidence="1">
    <location>
        <begin position="48"/>
        <end position="58"/>
    </location>
</feature>
<dbReference type="AlphaFoldDB" id="A0A9N8HBA5"/>
<feature type="compositionally biased region" description="Polar residues" evidence="1">
    <location>
        <begin position="126"/>
        <end position="142"/>
    </location>
</feature>
<dbReference type="EMBL" id="CAICTM010000353">
    <property type="protein sequence ID" value="CAB9508628.1"/>
    <property type="molecule type" value="Genomic_DNA"/>
</dbReference>